<keyword evidence="1" id="KW-0472">Membrane</keyword>
<keyword evidence="1" id="KW-0812">Transmembrane</keyword>
<evidence type="ECO:0000313" key="2">
    <source>
        <dbReference type="EMBL" id="MED6241402.1"/>
    </source>
</evidence>
<evidence type="ECO:0000256" key="1">
    <source>
        <dbReference type="SAM" id="Phobius"/>
    </source>
</evidence>
<comment type="caution">
    <text evidence="2">The sequence shown here is derived from an EMBL/GenBank/DDBJ whole genome shotgun (WGS) entry which is preliminary data.</text>
</comment>
<organism evidence="2 3">
    <name type="scientific">Ataeniobius toweri</name>
    <dbReference type="NCBI Taxonomy" id="208326"/>
    <lineage>
        <taxon>Eukaryota</taxon>
        <taxon>Metazoa</taxon>
        <taxon>Chordata</taxon>
        <taxon>Craniata</taxon>
        <taxon>Vertebrata</taxon>
        <taxon>Euteleostomi</taxon>
        <taxon>Actinopterygii</taxon>
        <taxon>Neopterygii</taxon>
        <taxon>Teleostei</taxon>
        <taxon>Neoteleostei</taxon>
        <taxon>Acanthomorphata</taxon>
        <taxon>Ovalentaria</taxon>
        <taxon>Atherinomorphae</taxon>
        <taxon>Cyprinodontiformes</taxon>
        <taxon>Goodeidae</taxon>
        <taxon>Ataeniobius</taxon>
    </lineage>
</organism>
<keyword evidence="1" id="KW-1133">Transmembrane helix</keyword>
<proteinExistence type="predicted"/>
<reference evidence="2 3" key="1">
    <citation type="submission" date="2021-07" db="EMBL/GenBank/DDBJ databases">
        <authorList>
            <person name="Palmer J.M."/>
        </authorList>
    </citation>
    <scope>NUCLEOTIDE SEQUENCE [LARGE SCALE GENOMIC DNA]</scope>
    <source>
        <strain evidence="2 3">AT_MEX2019</strain>
        <tissue evidence="2">Muscle</tissue>
    </source>
</reference>
<name>A0ABU7AT30_9TELE</name>
<gene>
    <name evidence="2" type="ORF">ATANTOWER_013305</name>
</gene>
<evidence type="ECO:0000313" key="3">
    <source>
        <dbReference type="Proteomes" id="UP001345963"/>
    </source>
</evidence>
<dbReference type="Proteomes" id="UP001345963">
    <property type="component" value="Unassembled WGS sequence"/>
</dbReference>
<keyword evidence="3" id="KW-1185">Reference proteome</keyword>
<accession>A0ABU7AT30</accession>
<dbReference type="EMBL" id="JAHUTI010029784">
    <property type="protein sequence ID" value="MED6241402.1"/>
    <property type="molecule type" value="Genomic_DNA"/>
</dbReference>
<feature type="transmembrane region" description="Helical" evidence="1">
    <location>
        <begin position="7"/>
        <end position="25"/>
    </location>
</feature>
<sequence length="116" mass="13898">MQAKKRYLLVSVVAGLLFLIYLWGLQIGELQQQPYHYPQIPQYHQYHQQDYQYNYYQRQDVYQSQPLPQRLPSRPARHWPELIELLEPYLEGGEQEDFLLESTSHGSINCDKLSRS</sequence>
<protein>
    <submittedName>
        <fullName evidence="2">Uncharacterized protein</fullName>
    </submittedName>
</protein>